<dbReference type="AlphaFoldDB" id="X0WUQ7"/>
<proteinExistence type="predicted"/>
<protein>
    <submittedName>
        <fullName evidence="1">Uncharacterized protein</fullName>
    </submittedName>
</protein>
<gene>
    <name evidence="1" type="ORF">S01H1_61480</name>
</gene>
<accession>X0WUQ7</accession>
<reference evidence="1" key="1">
    <citation type="journal article" date="2014" name="Front. Microbiol.">
        <title>High frequency of phylogenetically diverse reductive dehalogenase-homologous genes in deep subseafloor sedimentary metagenomes.</title>
        <authorList>
            <person name="Kawai M."/>
            <person name="Futagami T."/>
            <person name="Toyoda A."/>
            <person name="Takaki Y."/>
            <person name="Nishi S."/>
            <person name="Hori S."/>
            <person name="Arai W."/>
            <person name="Tsubouchi T."/>
            <person name="Morono Y."/>
            <person name="Uchiyama I."/>
            <person name="Ito T."/>
            <person name="Fujiyama A."/>
            <person name="Inagaki F."/>
            <person name="Takami H."/>
        </authorList>
    </citation>
    <scope>NUCLEOTIDE SEQUENCE</scope>
    <source>
        <strain evidence="1">Expedition CK06-06</strain>
    </source>
</reference>
<evidence type="ECO:0000313" key="1">
    <source>
        <dbReference type="EMBL" id="GAG34385.1"/>
    </source>
</evidence>
<sequence length="100" mass="11337">MKLDVSQTANFKDLEKLKTCFHQASTIGKEVYFSCKATDPLRPCGPTADYCKKRAQTSPKFTPSHLKSSYLFELQIAEDKRLMESGPSIPYRPSVFDGQR</sequence>
<comment type="caution">
    <text evidence="1">The sequence shown here is derived from an EMBL/GenBank/DDBJ whole genome shotgun (WGS) entry which is preliminary data.</text>
</comment>
<name>X0WUQ7_9ZZZZ</name>
<organism evidence="1">
    <name type="scientific">marine sediment metagenome</name>
    <dbReference type="NCBI Taxonomy" id="412755"/>
    <lineage>
        <taxon>unclassified sequences</taxon>
        <taxon>metagenomes</taxon>
        <taxon>ecological metagenomes</taxon>
    </lineage>
</organism>
<dbReference type="EMBL" id="BARS01040311">
    <property type="protein sequence ID" value="GAG34385.1"/>
    <property type="molecule type" value="Genomic_DNA"/>
</dbReference>